<feature type="compositionally biased region" description="Polar residues" evidence="1">
    <location>
        <begin position="182"/>
        <end position="191"/>
    </location>
</feature>
<protein>
    <submittedName>
        <fullName evidence="2">Uncharacterized protein</fullName>
    </submittedName>
</protein>
<feature type="region of interest" description="Disordered" evidence="1">
    <location>
        <begin position="322"/>
        <end position="356"/>
    </location>
</feature>
<evidence type="ECO:0000256" key="1">
    <source>
        <dbReference type="SAM" id="MobiDB-lite"/>
    </source>
</evidence>
<evidence type="ECO:0000313" key="2">
    <source>
        <dbReference type="EMBL" id="VDK50431.1"/>
    </source>
</evidence>
<feature type="compositionally biased region" description="Low complexity" evidence="1">
    <location>
        <begin position="339"/>
        <end position="349"/>
    </location>
</feature>
<name>A0A3P6S724_CYLGO</name>
<keyword evidence="3" id="KW-1185">Reference proteome</keyword>
<dbReference type="OrthoDB" id="5910661at2759"/>
<feature type="region of interest" description="Disordered" evidence="1">
    <location>
        <begin position="86"/>
        <end position="130"/>
    </location>
</feature>
<dbReference type="Proteomes" id="UP000271889">
    <property type="component" value="Unassembled WGS sequence"/>
</dbReference>
<feature type="region of interest" description="Disordered" evidence="1">
    <location>
        <begin position="154"/>
        <end position="197"/>
    </location>
</feature>
<feature type="non-terminal residue" evidence="2">
    <location>
        <position position="531"/>
    </location>
</feature>
<feature type="compositionally biased region" description="Basic and acidic residues" evidence="1">
    <location>
        <begin position="158"/>
        <end position="167"/>
    </location>
</feature>
<gene>
    <name evidence="2" type="ORF">CGOC_LOCUS1771</name>
</gene>
<feature type="compositionally biased region" description="Low complexity" evidence="1">
    <location>
        <begin position="107"/>
        <end position="117"/>
    </location>
</feature>
<organism evidence="2 3">
    <name type="scientific">Cylicostephanus goldi</name>
    <name type="common">Nematode worm</name>
    <dbReference type="NCBI Taxonomy" id="71465"/>
    <lineage>
        <taxon>Eukaryota</taxon>
        <taxon>Metazoa</taxon>
        <taxon>Ecdysozoa</taxon>
        <taxon>Nematoda</taxon>
        <taxon>Chromadorea</taxon>
        <taxon>Rhabditida</taxon>
        <taxon>Rhabditina</taxon>
        <taxon>Rhabditomorpha</taxon>
        <taxon>Strongyloidea</taxon>
        <taxon>Strongylidae</taxon>
        <taxon>Cylicostephanus</taxon>
    </lineage>
</organism>
<dbReference type="EMBL" id="UYRV01003570">
    <property type="protein sequence ID" value="VDK50431.1"/>
    <property type="molecule type" value="Genomic_DNA"/>
</dbReference>
<evidence type="ECO:0000313" key="3">
    <source>
        <dbReference type="Proteomes" id="UP000271889"/>
    </source>
</evidence>
<dbReference type="AlphaFoldDB" id="A0A3P6S724"/>
<proteinExistence type="predicted"/>
<sequence>MADSARRGAANYATAQAIVRPQGARISRIDQGPRYNYNSAASMAQQHHVPSSTLPGRAPLLRTVASVGAPRMSGSVTGHVASLQNGVNRNEHIYPRSHSSGRTAQPAASAYRRSASSGRPEVLDSQHADVDEEPYIQVDDDSNDAPVSIGQNNIADVHISRSRDKHPLLGVSSQNRGHESDQNSAPSASDAKNQKRTVLLRDEKGRLRRGIKLPDGTILLRVLDDKTSMETRPREPTAGGVYAMHSMGRSDEKKLVRRGDQWKRVQAPISPWSRPQEEVIRTDARDLESTYVKARSRRKELVRSEEDDDLVLVAEGRQSRLAKKNDNISNRRARRSKSEAAAGGSAPRSRSQRRPRFLARHCPVGEVVPHRIPLWSEEKLQIFLRNRLRKQEEEDEENVYVDVVSTDDTLEASIRELIASAPSLATNGFLEQSDKAGRPHKKFRGRLAKEKQAIRDAKIAEKVAIKHRELPVLDLALKVIDDPTVEVPVEVPPILLDPQIAIDAHILHEVGEVLKEIVAQISLEELEPKRD</sequence>
<reference evidence="2 3" key="1">
    <citation type="submission" date="2018-11" db="EMBL/GenBank/DDBJ databases">
        <authorList>
            <consortium name="Pathogen Informatics"/>
        </authorList>
    </citation>
    <scope>NUCLEOTIDE SEQUENCE [LARGE SCALE GENOMIC DNA]</scope>
</reference>
<accession>A0A3P6S724</accession>